<dbReference type="Pfam" id="PF08713">
    <property type="entry name" value="DNA_alkylation"/>
    <property type="match status" value="1"/>
</dbReference>
<dbReference type="CDD" id="cd07064">
    <property type="entry name" value="AlkD_like_1"/>
    <property type="match status" value="1"/>
</dbReference>
<dbReference type="InterPro" id="IPR016024">
    <property type="entry name" value="ARM-type_fold"/>
</dbReference>
<gene>
    <name evidence="1" type="ORF">FD47_GL000953</name>
</gene>
<accession>A0A0R1YPE3</accession>
<organism evidence="1 2">
    <name type="scientific">Lentilactobacillus parafarraginis DSM 18390 = JCM 14109</name>
    <dbReference type="NCBI Taxonomy" id="1423786"/>
    <lineage>
        <taxon>Bacteria</taxon>
        <taxon>Bacillati</taxon>
        <taxon>Bacillota</taxon>
        <taxon>Bacilli</taxon>
        <taxon>Lactobacillales</taxon>
        <taxon>Lactobacillaceae</taxon>
        <taxon>Lentilactobacillus</taxon>
    </lineage>
</organism>
<dbReference type="PANTHER" id="PTHR34070">
    <property type="entry name" value="ARMADILLO-TYPE FOLD"/>
    <property type="match status" value="1"/>
</dbReference>
<evidence type="ECO:0000313" key="1">
    <source>
        <dbReference type="EMBL" id="KRM44081.1"/>
    </source>
</evidence>
<dbReference type="Gene3D" id="1.25.40.290">
    <property type="entry name" value="ARM repeat domains"/>
    <property type="match status" value="1"/>
</dbReference>
<name>A0A0R1YPE3_9LACO</name>
<dbReference type="EMBL" id="AZFZ01000020">
    <property type="protein sequence ID" value="KRM44081.1"/>
    <property type="molecule type" value="Genomic_DNA"/>
</dbReference>
<dbReference type="SUPFAM" id="SSF48371">
    <property type="entry name" value="ARM repeat"/>
    <property type="match status" value="1"/>
</dbReference>
<dbReference type="Gene3D" id="1.20.1660.10">
    <property type="entry name" value="Hypothetical protein (EF3068)"/>
    <property type="match status" value="1"/>
</dbReference>
<protein>
    <submittedName>
        <fullName evidence="1">DNA alkylation repair enzyme</fullName>
    </submittedName>
</protein>
<dbReference type="Proteomes" id="UP000051010">
    <property type="component" value="Unassembled WGS sequence"/>
</dbReference>
<evidence type="ECO:0000313" key="2">
    <source>
        <dbReference type="Proteomes" id="UP000051010"/>
    </source>
</evidence>
<dbReference type="PATRIC" id="fig|1423786.4.peg.1005"/>
<dbReference type="AlphaFoldDB" id="A0A0R1YPE3"/>
<dbReference type="PANTHER" id="PTHR34070:SF1">
    <property type="entry name" value="DNA ALKYLATION REPAIR PROTEIN"/>
    <property type="match status" value="1"/>
</dbReference>
<proteinExistence type="predicted"/>
<sequence>MFTMTANPENQKPMANYMRNQFPFLGVKTPERKAQSKALLKASKEWPIKQVFATIDDLYGRDAREYQYVAIDVANANVRRLAFSDLQKLTRYIQVKSWWDTVDTWRKIYGTYVVRHPEQKQAVFELFYHQPNFWMRRVGILLQLLEKESLDTEILTKAVEADIDTDEFFIQKAIGWALRNYSKTNPEWVRDFLKSHELSKLAVREASKYI</sequence>
<reference evidence="1 2" key="1">
    <citation type="journal article" date="2015" name="Genome Announc.">
        <title>Expanding the biotechnology potential of lactobacilli through comparative genomics of 213 strains and associated genera.</title>
        <authorList>
            <person name="Sun Z."/>
            <person name="Harris H.M."/>
            <person name="McCann A."/>
            <person name="Guo C."/>
            <person name="Argimon S."/>
            <person name="Zhang W."/>
            <person name="Yang X."/>
            <person name="Jeffery I.B."/>
            <person name="Cooney J.C."/>
            <person name="Kagawa T.F."/>
            <person name="Liu W."/>
            <person name="Song Y."/>
            <person name="Salvetti E."/>
            <person name="Wrobel A."/>
            <person name="Rasinkangas P."/>
            <person name="Parkhill J."/>
            <person name="Rea M.C."/>
            <person name="O'Sullivan O."/>
            <person name="Ritari J."/>
            <person name="Douillard F.P."/>
            <person name="Paul Ross R."/>
            <person name="Yang R."/>
            <person name="Briner A.E."/>
            <person name="Felis G.E."/>
            <person name="de Vos W.M."/>
            <person name="Barrangou R."/>
            <person name="Klaenhammer T.R."/>
            <person name="Caufield P.W."/>
            <person name="Cui Y."/>
            <person name="Zhang H."/>
            <person name="O'Toole P.W."/>
        </authorList>
    </citation>
    <scope>NUCLEOTIDE SEQUENCE [LARGE SCALE GENOMIC DNA]</scope>
    <source>
        <strain evidence="1 2">DSM 18390</strain>
    </source>
</reference>
<dbReference type="InterPro" id="IPR014825">
    <property type="entry name" value="DNA_alkylation"/>
</dbReference>
<comment type="caution">
    <text evidence="1">The sequence shown here is derived from an EMBL/GenBank/DDBJ whole genome shotgun (WGS) entry which is preliminary data.</text>
</comment>